<dbReference type="PATRIC" id="fig|1310607.3.peg.2658"/>
<dbReference type="Gene3D" id="2.170.14.10">
    <property type="entry name" value="Phage P22 tailspike-like, N-terminal domain"/>
    <property type="match status" value="1"/>
</dbReference>
<dbReference type="RefSeq" id="WP_228130742.1">
    <property type="nucleotide sequence ID" value="NZ_JEXD01000026.1"/>
</dbReference>
<evidence type="ECO:0000313" key="1">
    <source>
        <dbReference type="EMBL" id="EXC06238.1"/>
    </source>
</evidence>
<dbReference type="SUPFAM" id="SSF51327">
    <property type="entry name" value="Head-binding domain of phage P22 tailspike protein"/>
    <property type="match status" value="1"/>
</dbReference>
<organism evidence="1 2">
    <name type="scientific">Acinetobacter baumannii 625974</name>
    <dbReference type="NCBI Taxonomy" id="1310607"/>
    <lineage>
        <taxon>Bacteria</taxon>
        <taxon>Pseudomonadati</taxon>
        <taxon>Pseudomonadota</taxon>
        <taxon>Gammaproteobacteria</taxon>
        <taxon>Moraxellales</taxon>
        <taxon>Moraxellaceae</taxon>
        <taxon>Acinetobacter</taxon>
        <taxon>Acinetobacter calcoaceticus/baumannii complex</taxon>
    </lineage>
</organism>
<sequence length="1009" mass="112385">MSNKITTPFPLFSDIDGSPLNAGFLFFGESGKDAKQFPISVYWDEEKTQLATQPISVRNGLIVKDNVPSAIFIEESSCSIAINNRNNYPIRQLLSYDQLSSIKVVKSLVEAEKTRATTAEDILQGNIDSEKNRALAAEQNLQLQIATSANGIKYFETEAQLLAFVPGETDPKQAYAFDTKKNYLWNAATSQWKDEGLSIYALTKPFIDILSNTNAKQLNTFYYAPSNVIIKESNSGLFAVSIAVQAGQTYVFNTKTFGVVGSFYIADASGNVLKTLPSTETLEQDYVITIPANGAKLYVNCINSYTNFKFYLLNNEISNLSYAGLGASDFQFYSNNNGVVTNTNSGFFSKSIDVASGEFYLIRTSTYGTAPQYIIADSSNTVITQEPAGDRGKDYIIRIPKNASKLYVNCVYALRNSFKVEKITDVFAKSLSVGAFVLDYTFFYAPSNIIRKESNDALFALDFDVKEGHSYSINTKTFGVAGKHYITDKDGNILQFKASDSVDEDYIITIPANASKLYVNCTYDYAVNFKVERLSNALLSKIPVVDQTVRSVFPILNYFDKLRVKCPNFYQKFKDKNQDVTVVLTGTSLTQGNLYASDRADATIRPAALHTHDLASSVFDKLIAHWDGQKYRRYDHDDIFYSNSSWSVTTQADDWDDHTYIKNGLTKTTTDANASVSTKIPANAWQFNFVYRTNTNGCDSRIEITQGVNYVEVFDGSNWVEAHNYQFSNLESAASATKGNTQYQKRLKMRCKNKAGGVNSIGTEKQITISKVSATGRFNVVGFEWSPREYMLFVINGARGGHEWGDPTGNRLDKWQDTDIWSFNPDLLLAEVTIINWGASEPSALTKDPLHYVNIAKRAYFNEFNDMPTSLYAKSDAYTKCDVIFYSDTLAASSAVSSAWDSTTYEPKFGTVTTAATNGAIVDTSNVGRVKTNFENYEAVERYIASKEYLFIPILSTFKSVAENYYGSYWEAMQPSDKTGTTLSYDGVHFNDNGAALFSKIVASVFDEI</sequence>
<reference evidence="1 2" key="1">
    <citation type="submission" date="2014-02" db="EMBL/GenBank/DDBJ databases">
        <title>Comparative genomics and transcriptomics to identify genetic mechanisms underlying the emergence of carbapenem resistant Acinetobacter baumannii (CRAb).</title>
        <authorList>
            <person name="Harris A.D."/>
            <person name="Johnson K.J."/>
            <person name="George J."/>
            <person name="Shefchek K."/>
            <person name="Daugherty S.C."/>
            <person name="Parankush S."/>
            <person name="Sadzewicz L."/>
            <person name="Tallon L."/>
            <person name="Sengamalay N."/>
            <person name="Hazen T.H."/>
            <person name="Rasko D.A."/>
        </authorList>
    </citation>
    <scope>NUCLEOTIDE SEQUENCE [LARGE SCALE GENOMIC DNA]</scope>
    <source>
        <strain evidence="1 2">625974</strain>
    </source>
</reference>
<gene>
    <name evidence="1" type="ORF">J506_2747</name>
</gene>
<dbReference type="InterPro" id="IPR036730">
    <property type="entry name" value="P22_tailspike_N_sf"/>
</dbReference>
<evidence type="ECO:0000313" key="2">
    <source>
        <dbReference type="Proteomes" id="UP000021108"/>
    </source>
</evidence>
<name>A0A009PC26_ACIBA</name>
<accession>A0A009PC26</accession>
<dbReference type="AlphaFoldDB" id="A0A009PC26"/>
<comment type="caution">
    <text evidence="1">The sequence shown here is derived from an EMBL/GenBank/DDBJ whole genome shotgun (WGS) entry which is preliminary data.</text>
</comment>
<proteinExistence type="predicted"/>
<dbReference type="EMBL" id="JEXD01000026">
    <property type="protein sequence ID" value="EXC06238.1"/>
    <property type="molecule type" value="Genomic_DNA"/>
</dbReference>
<dbReference type="Proteomes" id="UP000021108">
    <property type="component" value="Unassembled WGS sequence"/>
</dbReference>
<protein>
    <submittedName>
        <fullName evidence="1">Uncharacterized protein</fullName>
    </submittedName>
</protein>